<keyword evidence="2" id="KW-1185">Reference proteome</keyword>
<organism evidence="1 2">
    <name type="scientific">Dokdonia ponticola</name>
    <dbReference type="NCBI Taxonomy" id="2041041"/>
    <lineage>
        <taxon>Bacteria</taxon>
        <taxon>Pseudomonadati</taxon>
        <taxon>Bacteroidota</taxon>
        <taxon>Flavobacteriia</taxon>
        <taxon>Flavobacteriales</taxon>
        <taxon>Flavobacteriaceae</taxon>
        <taxon>Dokdonia</taxon>
    </lineage>
</organism>
<reference evidence="2" key="1">
    <citation type="journal article" date="2019" name="Int. J. Syst. Evol. Microbiol.">
        <title>The Global Catalogue of Microorganisms (GCM) 10K type strain sequencing project: providing services to taxonomists for standard genome sequencing and annotation.</title>
        <authorList>
            <consortium name="The Broad Institute Genomics Platform"/>
            <consortium name="The Broad Institute Genome Sequencing Center for Infectious Disease"/>
            <person name="Wu L."/>
            <person name="Ma J."/>
        </authorList>
    </citation>
    <scope>NUCLEOTIDE SEQUENCE [LARGE SCALE GENOMIC DNA]</scope>
    <source>
        <strain evidence="2">YJ-61-S</strain>
    </source>
</reference>
<name>A0ABV9HZM3_9FLAO</name>
<dbReference type="RefSeq" id="WP_379980856.1">
    <property type="nucleotide sequence ID" value="NZ_JBHSFV010000011.1"/>
</dbReference>
<evidence type="ECO:0000313" key="1">
    <source>
        <dbReference type="EMBL" id="MFC4635534.1"/>
    </source>
</evidence>
<dbReference type="Proteomes" id="UP001596043">
    <property type="component" value="Unassembled WGS sequence"/>
</dbReference>
<dbReference type="EMBL" id="JBHSFV010000011">
    <property type="protein sequence ID" value="MFC4635534.1"/>
    <property type="molecule type" value="Genomic_DNA"/>
</dbReference>
<comment type="caution">
    <text evidence="1">The sequence shown here is derived from an EMBL/GenBank/DDBJ whole genome shotgun (WGS) entry which is preliminary data.</text>
</comment>
<evidence type="ECO:0008006" key="3">
    <source>
        <dbReference type="Google" id="ProtNLM"/>
    </source>
</evidence>
<gene>
    <name evidence="1" type="ORF">ACFO3O_16610</name>
</gene>
<evidence type="ECO:0000313" key="2">
    <source>
        <dbReference type="Proteomes" id="UP001596043"/>
    </source>
</evidence>
<protein>
    <recommendedName>
        <fullName evidence="3">Lipoprotein</fullName>
    </recommendedName>
</protein>
<dbReference type="PROSITE" id="PS51257">
    <property type="entry name" value="PROKAR_LIPOPROTEIN"/>
    <property type="match status" value="1"/>
</dbReference>
<proteinExistence type="predicted"/>
<accession>A0ABV9HZM3</accession>
<sequence length="242" mass="28106">MILKLLTFVTLGFLLTSCQKEQSAVETSESREMHPWNIKKLSDKATQHLDSTKWDLPLFKQDIETYTAYEEVFQSYPLNKSPFPVAVYDYAVSYVPFTIEHQETLIKGIKVGECEDSDCKKVTDKLTLLVLINDKEAEETTLVDSRNHPYLTAQGTFKTRENTFDWVFSASPDGFSTLLLNMKLFDLRFGETIIIYPQLDKSFFYQQIKDSPNNYENFEDFKKMILNNPKVKTQLTSEKNIK</sequence>